<comment type="caution">
    <text evidence="1">The sequence shown here is derived from an EMBL/GenBank/DDBJ whole genome shotgun (WGS) entry which is preliminary data.</text>
</comment>
<name>A0ABD5PI63_9EURY</name>
<evidence type="ECO:0000313" key="2">
    <source>
        <dbReference type="Proteomes" id="UP001595921"/>
    </source>
</evidence>
<reference evidence="1 2" key="1">
    <citation type="journal article" date="2019" name="Int. J. Syst. Evol. Microbiol.">
        <title>The Global Catalogue of Microorganisms (GCM) 10K type strain sequencing project: providing services to taxonomists for standard genome sequencing and annotation.</title>
        <authorList>
            <consortium name="The Broad Institute Genomics Platform"/>
            <consortium name="The Broad Institute Genome Sequencing Center for Infectious Disease"/>
            <person name="Wu L."/>
            <person name="Ma J."/>
        </authorList>
    </citation>
    <scope>NUCLEOTIDE SEQUENCE [LARGE SCALE GENOMIC DNA]</scope>
    <source>
        <strain evidence="1 2">CGMCC 1.12553</strain>
    </source>
</reference>
<dbReference type="AlphaFoldDB" id="A0ABD5PI63"/>
<dbReference type="EMBL" id="JBHSDS010000017">
    <property type="protein sequence ID" value="MFC4360564.1"/>
    <property type="molecule type" value="Genomic_DNA"/>
</dbReference>
<evidence type="ECO:0000313" key="1">
    <source>
        <dbReference type="EMBL" id="MFC4360564.1"/>
    </source>
</evidence>
<protein>
    <submittedName>
        <fullName evidence="1">Uncharacterized protein</fullName>
    </submittedName>
</protein>
<keyword evidence="2" id="KW-1185">Reference proteome</keyword>
<accession>A0ABD5PI63</accession>
<organism evidence="1 2">
    <name type="scientific">Halobium salinum</name>
    <dbReference type="NCBI Taxonomy" id="1364940"/>
    <lineage>
        <taxon>Archaea</taxon>
        <taxon>Methanobacteriati</taxon>
        <taxon>Methanobacteriota</taxon>
        <taxon>Stenosarchaea group</taxon>
        <taxon>Halobacteria</taxon>
        <taxon>Halobacteriales</taxon>
        <taxon>Haloferacaceae</taxon>
        <taxon>Halobium</taxon>
    </lineage>
</organism>
<gene>
    <name evidence="1" type="ORF">ACFO0N_21675</name>
</gene>
<dbReference type="RefSeq" id="WP_267620884.1">
    <property type="nucleotide sequence ID" value="NZ_JAODIW010000005.1"/>
</dbReference>
<sequence>MPGRLKVLFRLLTSVLNAVVDPLRKNPDSDSLRLSSAEIHTTTNDGDVGWGRRPPARLRCPRCGADCEQHHPLDDIDCPRCVAEFSHEEFPELELLFLSCPVCGTRMEHGRRHPEAFDVPEWATCHGCRYHWEFKHSY</sequence>
<dbReference type="Proteomes" id="UP001595921">
    <property type="component" value="Unassembled WGS sequence"/>
</dbReference>
<proteinExistence type="predicted"/>